<evidence type="ECO:0000313" key="2">
    <source>
        <dbReference type="EMBL" id="GGY94094.1"/>
    </source>
</evidence>
<reference evidence="2" key="2">
    <citation type="submission" date="2020-09" db="EMBL/GenBank/DDBJ databases">
        <authorList>
            <person name="Sun Q."/>
            <person name="Ohkuma M."/>
        </authorList>
    </citation>
    <scope>NUCLEOTIDE SEQUENCE</scope>
    <source>
        <strain evidence="2">JCM 4815</strain>
    </source>
</reference>
<dbReference type="GO" id="GO:0003677">
    <property type="term" value="F:DNA binding"/>
    <property type="evidence" value="ECO:0007669"/>
    <property type="project" value="InterPro"/>
</dbReference>
<dbReference type="EMBL" id="BMVW01000001">
    <property type="protein sequence ID" value="GGY94094.1"/>
    <property type="molecule type" value="Genomic_DNA"/>
</dbReference>
<evidence type="ECO:0000313" key="3">
    <source>
        <dbReference type="Proteomes" id="UP000622166"/>
    </source>
</evidence>
<dbReference type="InterPro" id="IPR001387">
    <property type="entry name" value="Cro/C1-type_HTH"/>
</dbReference>
<dbReference type="SUPFAM" id="SSF47413">
    <property type="entry name" value="lambda repressor-like DNA-binding domains"/>
    <property type="match status" value="1"/>
</dbReference>
<accession>A0A918PBC7</accession>
<organism evidence="2 3">
    <name type="scientific">Streptomyces poonensis</name>
    <dbReference type="NCBI Taxonomy" id="68255"/>
    <lineage>
        <taxon>Bacteria</taxon>
        <taxon>Bacillati</taxon>
        <taxon>Actinomycetota</taxon>
        <taxon>Actinomycetes</taxon>
        <taxon>Kitasatosporales</taxon>
        <taxon>Streptomycetaceae</taxon>
        <taxon>Streptomyces</taxon>
    </lineage>
</organism>
<dbReference type="Gene3D" id="1.10.260.40">
    <property type="entry name" value="lambda repressor-like DNA-binding domains"/>
    <property type="match status" value="1"/>
</dbReference>
<keyword evidence="3" id="KW-1185">Reference proteome</keyword>
<dbReference type="PROSITE" id="PS50943">
    <property type="entry name" value="HTH_CROC1"/>
    <property type="match status" value="1"/>
</dbReference>
<sequence>MPEFDETNATSPPNDFWRVLELTLAMVPGCKLQLSVMPNRPVEIGPVGLHTARAIEHLRLMRSLTQHQLAARCTALGRPMANTALSRTERARRRCDVDDLVALATALGVSPTTLLLPLPSVSGNDWRGC</sequence>
<feature type="domain" description="HTH cro/C1-type" evidence="1">
    <location>
        <begin position="55"/>
        <end position="114"/>
    </location>
</feature>
<proteinExistence type="predicted"/>
<evidence type="ECO:0000259" key="1">
    <source>
        <dbReference type="PROSITE" id="PS50943"/>
    </source>
</evidence>
<dbReference type="SMART" id="SM00530">
    <property type="entry name" value="HTH_XRE"/>
    <property type="match status" value="1"/>
</dbReference>
<reference evidence="2" key="1">
    <citation type="journal article" date="2014" name="Int. J. Syst. Evol. Microbiol.">
        <title>Complete genome sequence of Corynebacterium casei LMG S-19264T (=DSM 44701T), isolated from a smear-ripened cheese.</title>
        <authorList>
            <consortium name="US DOE Joint Genome Institute (JGI-PGF)"/>
            <person name="Walter F."/>
            <person name="Albersmeier A."/>
            <person name="Kalinowski J."/>
            <person name="Ruckert C."/>
        </authorList>
    </citation>
    <scope>NUCLEOTIDE SEQUENCE</scope>
    <source>
        <strain evidence="2">JCM 4815</strain>
    </source>
</reference>
<dbReference type="InterPro" id="IPR010982">
    <property type="entry name" value="Lambda_DNA-bd_dom_sf"/>
</dbReference>
<dbReference type="CDD" id="cd00093">
    <property type="entry name" value="HTH_XRE"/>
    <property type="match status" value="1"/>
</dbReference>
<dbReference type="Proteomes" id="UP000622166">
    <property type="component" value="Unassembled WGS sequence"/>
</dbReference>
<protein>
    <recommendedName>
        <fullName evidence="1">HTH cro/C1-type domain-containing protein</fullName>
    </recommendedName>
</protein>
<dbReference type="Pfam" id="PF13560">
    <property type="entry name" value="HTH_31"/>
    <property type="match status" value="1"/>
</dbReference>
<comment type="caution">
    <text evidence="2">The sequence shown here is derived from an EMBL/GenBank/DDBJ whole genome shotgun (WGS) entry which is preliminary data.</text>
</comment>
<dbReference type="AlphaFoldDB" id="A0A918PBC7"/>
<name>A0A918PBC7_9ACTN</name>
<gene>
    <name evidence="2" type="ORF">GCM10010365_10970</name>
</gene>